<dbReference type="SUPFAM" id="SSF56601">
    <property type="entry name" value="beta-lactamase/transpeptidase-like"/>
    <property type="match status" value="1"/>
</dbReference>
<feature type="compositionally biased region" description="Low complexity" evidence="1">
    <location>
        <begin position="71"/>
        <end position="86"/>
    </location>
</feature>
<evidence type="ECO:0000313" key="4">
    <source>
        <dbReference type="EMBL" id="RST94967.1"/>
    </source>
</evidence>
<evidence type="ECO:0000256" key="2">
    <source>
        <dbReference type="SAM" id="SignalP"/>
    </source>
</evidence>
<protein>
    <recommendedName>
        <fullName evidence="3">Beta-lactamase class A catalytic domain-containing protein</fullName>
    </recommendedName>
</protein>
<dbReference type="AlphaFoldDB" id="A0A429ZMN4"/>
<gene>
    <name evidence="4" type="ORF">CBF35_08845</name>
</gene>
<evidence type="ECO:0000259" key="3">
    <source>
        <dbReference type="Pfam" id="PF13354"/>
    </source>
</evidence>
<dbReference type="GO" id="GO:0008800">
    <property type="term" value="F:beta-lactamase activity"/>
    <property type="evidence" value="ECO:0007669"/>
    <property type="project" value="InterPro"/>
</dbReference>
<dbReference type="GO" id="GO:0030655">
    <property type="term" value="P:beta-lactam antibiotic catabolic process"/>
    <property type="evidence" value="ECO:0007669"/>
    <property type="project" value="InterPro"/>
</dbReference>
<dbReference type="PANTHER" id="PTHR35333:SF3">
    <property type="entry name" value="BETA-LACTAMASE-TYPE TRANSPEPTIDASE FOLD CONTAINING PROTEIN"/>
    <property type="match status" value="1"/>
</dbReference>
<feature type="chain" id="PRO_5019219308" description="Beta-lactamase class A catalytic domain-containing protein" evidence="2">
    <location>
        <begin position="24"/>
        <end position="810"/>
    </location>
</feature>
<dbReference type="RefSeq" id="WP_126780228.1">
    <property type="nucleotide sequence ID" value="NZ_NGJU01000012.1"/>
</dbReference>
<dbReference type="InterPro" id="IPR012338">
    <property type="entry name" value="Beta-lactam/transpept-like"/>
</dbReference>
<keyword evidence="2" id="KW-0732">Signal</keyword>
<comment type="caution">
    <text evidence="4">The sequence shown here is derived from an EMBL/GenBank/DDBJ whole genome shotgun (WGS) entry which is preliminary data.</text>
</comment>
<evidence type="ECO:0000313" key="5">
    <source>
        <dbReference type="Proteomes" id="UP000287239"/>
    </source>
</evidence>
<dbReference type="GeneID" id="98568477"/>
<feature type="domain" description="Beta-lactamase class A catalytic" evidence="3">
    <location>
        <begin position="588"/>
        <end position="789"/>
    </location>
</feature>
<organism evidence="4 5">
    <name type="scientific">Vagococcus salmoninarum</name>
    <dbReference type="NCBI Taxonomy" id="2739"/>
    <lineage>
        <taxon>Bacteria</taxon>
        <taxon>Bacillati</taxon>
        <taxon>Bacillota</taxon>
        <taxon>Bacilli</taxon>
        <taxon>Lactobacillales</taxon>
        <taxon>Enterococcaceae</taxon>
        <taxon>Vagococcus</taxon>
    </lineage>
</organism>
<sequence length="810" mass="91009">MKKWQLLLVSLGTLFSLGTSVEAEEASSNATVATTYSEAIISNSEAESESENKTETEEPLETTESLREESTNSPLESTEESSLNSESEALTSFSTKIISEKQYVTIRYPDSKLFQEVNGDVLGTTKELVGLTFLTKELVENETGEEYYGIYNKQDLFLGYIKGTDVFVSNSPGGQGVAFNKYATVVAKGVTAQQDFLNENAPKVPILNNRTYFAKEQFNHVDGETYLSLFDKSEKLQGYVNLKTVKIAAGPQGAYQEFNQYVTVLNKKDSLLNDFDGGAKQSSSNLYGQTFLAKGMYSHFDGTTYYSLFNHKKQWQGYLNSKSGKLGAGPQGMYQGLNKYATIVDPKALITKDFNGSIQQPTNNVLGKTYLVKRFYNHFNGQAFYSLYDSQSKWQGYVNSRSVKMANGPQGSYQGLNKYVTITSNKETLWANFNGKKRGETSKLVNKTFLAKGVYGHYNGIKYYSTYDSKGKWLGYLNAKSAKETNGPQGSYRSFNKQVVVTSKNYNLWSNFNWKKKQSSSKLYNQSYLAKGIYNHYNGSSYYSVYDSKNRWQGYLNTKATKLTTSDAQKMKKVQALLNKKYKSSNYGIHVLSLTDGSTASINGNQRFTAASTGKLPALYYTQKMINAKKLNPNKKYQYNDRINQMTNYSYMRGGAGILQGKPMGSYYSLDQIMNWTAKYSDNQGANFLGYYGANKFSPTMRKDISGIIGRTWTSPFSITAKENALLMAAIYQEGGQVVGYLQNTVYDDQRIPKYLPVKVAHKIGDVGSYRHDVAIVYNKQPYVLSVLTQNYVSYETISKMSKSIYDIMK</sequence>
<evidence type="ECO:0000256" key="1">
    <source>
        <dbReference type="SAM" id="MobiDB-lite"/>
    </source>
</evidence>
<feature type="region of interest" description="Disordered" evidence="1">
    <location>
        <begin position="40"/>
        <end position="86"/>
    </location>
</feature>
<dbReference type="OrthoDB" id="2173042at2"/>
<reference evidence="4 5" key="1">
    <citation type="submission" date="2017-05" db="EMBL/GenBank/DDBJ databases">
        <title>Vagococcus spp. assemblies.</title>
        <authorList>
            <person name="Gulvik C.A."/>
        </authorList>
    </citation>
    <scope>NUCLEOTIDE SEQUENCE [LARGE SCALE GENOMIC DNA]</scope>
    <source>
        <strain evidence="4 5">NCFB 2777</strain>
    </source>
</reference>
<feature type="signal peptide" evidence="2">
    <location>
        <begin position="1"/>
        <end position="23"/>
    </location>
</feature>
<accession>A0A429ZMN4</accession>
<keyword evidence="5" id="KW-1185">Reference proteome</keyword>
<name>A0A429ZMN4_9ENTE</name>
<dbReference type="GO" id="GO:0046677">
    <property type="term" value="P:response to antibiotic"/>
    <property type="evidence" value="ECO:0007669"/>
    <property type="project" value="InterPro"/>
</dbReference>
<dbReference type="Proteomes" id="UP000287239">
    <property type="component" value="Unassembled WGS sequence"/>
</dbReference>
<proteinExistence type="predicted"/>
<dbReference type="Gene3D" id="3.40.710.10">
    <property type="entry name" value="DD-peptidase/beta-lactamase superfamily"/>
    <property type="match status" value="1"/>
</dbReference>
<dbReference type="EMBL" id="NGJU01000012">
    <property type="protein sequence ID" value="RST94967.1"/>
    <property type="molecule type" value="Genomic_DNA"/>
</dbReference>
<dbReference type="InterPro" id="IPR045155">
    <property type="entry name" value="Beta-lactam_cat"/>
</dbReference>
<dbReference type="InterPro" id="IPR000871">
    <property type="entry name" value="Beta-lactam_class-A"/>
</dbReference>
<dbReference type="Pfam" id="PF13354">
    <property type="entry name" value="Beta-lactamase2"/>
    <property type="match status" value="1"/>
</dbReference>
<dbReference type="PANTHER" id="PTHR35333">
    <property type="entry name" value="BETA-LACTAMASE"/>
    <property type="match status" value="1"/>
</dbReference>